<evidence type="ECO:0000256" key="1">
    <source>
        <dbReference type="SAM" id="MobiDB-lite"/>
    </source>
</evidence>
<dbReference type="EMBL" id="JAXCGZ010005700">
    <property type="protein sequence ID" value="KAK7081105.1"/>
    <property type="molecule type" value="Genomic_DNA"/>
</dbReference>
<protein>
    <submittedName>
        <fullName evidence="2">Uncharacterized protein</fullName>
    </submittedName>
</protein>
<name>A0AAN8XAZ6_HALRR</name>
<dbReference type="AlphaFoldDB" id="A0AAN8XAZ6"/>
<accession>A0AAN8XAZ6</accession>
<comment type="caution">
    <text evidence="2">The sequence shown here is derived from an EMBL/GenBank/DDBJ whole genome shotgun (WGS) entry which is preliminary data.</text>
</comment>
<organism evidence="2 3">
    <name type="scientific">Halocaridina rubra</name>
    <name type="common">Hawaiian red shrimp</name>
    <dbReference type="NCBI Taxonomy" id="373956"/>
    <lineage>
        <taxon>Eukaryota</taxon>
        <taxon>Metazoa</taxon>
        <taxon>Ecdysozoa</taxon>
        <taxon>Arthropoda</taxon>
        <taxon>Crustacea</taxon>
        <taxon>Multicrustacea</taxon>
        <taxon>Malacostraca</taxon>
        <taxon>Eumalacostraca</taxon>
        <taxon>Eucarida</taxon>
        <taxon>Decapoda</taxon>
        <taxon>Pleocyemata</taxon>
        <taxon>Caridea</taxon>
        <taxon>Atyoidea</taxon>
        <taxon>Atyidae</taxon>
        <taxon>Halocaridina</taxon>
    </lineage>
</organism>
<keyword evidence="3" id="KW-1185">Reference proteome</keyword>
<evidence type="ECO:0000313" key="2">
    <source>
        <dbReference type="EMBL" id="KAK7081105.1"/>
    </source>
</evidence>
<evidence type="ECO:0000313" key="3">
    <source>
        <dbReference type="Proteomes" id="UP001381693"/>
    </source>
</evidence>
<sequence length="53" mass="5871">MAIEKIRNKLFIGHFTVVRSSTDMRRGLDGRISLSEGKSGKDLPLPFHAKTSA</sequence>
<dbReference type="Proteomes" id="UP001381693">
    <property type="component" value="Unassembled WGS sequence"/>
</dbReference>
<feature type="region of interest" description="Disordered" evidence="1">
    <location>
        <begin position="31"/>
        <end position="53"/>
    </location>
</feature>
<proteinExistence type="predicted"/>
<gene>
    <name evidence="2" type="ORF">SK128_000835</name>
</gene>
<reference evidence="2 3" key="1">
    <citation type="submission" date="2023-11" db="EMBL/GenBank/DDBJ databases">
        <title>Halocaridina rubra genome assembly.</title>
        <authorList>
            <person name="Smith C."/>
        </authorList>
    </citation>
    <scope>NUCLEOTIDE SEQUENCE [LARGE SCALE GENOMIC DNA]</scope>
    <source>
        <strain evidence="2">EP-1</strain>
        <tissue evidence="2">Whole</tissue>
    </source>
</reference>